<reference evidence="4" key="1">
    <citation type="submission" date="2016-06" db="UniProtKB">
        <authorList>
            <consortium name="WormBaseParasite"/>
        </authorList>
    </citation>
    <scope>IDENTIFICATION</scope>
</reference>
<organism evidence="3 4">
    <name type="scientific">Toxocara canis</name>
    <name type="common">Canine roundworm</name>
    <dbReference type="NCBI Taxonomy" id="6265"/>
    <lineage>
        <taxon>Eukaryota</taxon>
        <taxon>Metazoa</taxon>
        <taxon>Ecdysozoa</taxon>
        <taxon>Nematoda</taxon>
        <taxon>Chromadorea</taxon>
        <taxon>Rhabditida</taxon>
        <taxon>Spirurina</taxon>
        <taxon>Ascaridomorpha</taxon>
        <taxon>Ascaridoidea</taxon>
        <taxon>Toxocaridae</taxon>
        <taxon>Toxocara</taxon>
    </lineage>
</organism>
<feature type="region of interest" description="Disordered" evidence="1">
    <location>
        <begin position="14"/>
        <end position="42"/>
    </location>
</feature>
<evidence type="ECO:0000313" key="4">
    <source>
        <dbReference type="WBParaSite" id="TCNE_0000883801-mRNA-1"/>
    </source>
</evidence>
<evidence type="ECO:0000256" key="1">
    <source>
        <dbReference type="SAM" id="MobiDB-lite"/>
    </source>
</evidence>
<dbReference type="Proteomes" id="UP000050794">
    <property type="component" value="Unassembled WGS sequence"/>
</dbReference>
<proteinExistence type="predicted"/>
<feature type="compositionally biased region" description="Basic and acidic residues" evidence="1">
    <location>
        <begin position="24"/>
        <end position="34"/>
    </location>
</feature>
<keyword evidence="3" id="KW-1185">Reference proteome</keyword>
<evidence type="ECO:0000313" key="3">
    <source>
        <dbReference type="Proteomes" id="UP000050794"/>
    </source>
</evidence>
<accession>A0A183UK18</accession>
<reference evidence="2 3" key="2">
    <citation type="submission" date="2018-11" db="EMBL/GenBank/DDBJ databases">
        <authorList>
            <consortium name="Pathogen Informatics"/>
        </authorList>
    </citation>
    <scope>NUCLEOTIDE SEQUENCE [LARGE SCALE GENOMIC DNA]</scope>
</reference>
<dbReference type="WBParaSite" id="TCNE_0000883801-mRNA-1">
    <property type="protein sequence ID" value="TCNE_0000883801-mRNA-1"/>
    <property type="gene ID" value="TCNE_0000883801"/>
</dbReference>
<dbReference type="AlphaFoldDB" id="A0A183UK18"/>
<protein>
    <submittedName>
        <fullName evidence="2 4">Uncharacterized protein</fullName>
    </submittedName>
</protein>
<evidence type="ECO:0000313" key="2">
    <source>
        <dbReference type="EMBL" id="VDM40153.1"/>
    </source>
</evidence>
<sequence>MNHLEIYEVESSAFSDDDLCEEEDSKRRQQHADDPCDSDAGLDLDEKLNKRLRILDEADGEYLFTFCVERSERLRSGGLSKNTVLSGTDRS</sequence>
<name>A0A183UK18_TOXCA</name>
<gene>
    <name evidence="2" type="ORF">TCNE_LOCUS8832</name>
</gene>
<dbReference type="EMBL" id="UYWY01020009">
    <property type="protein sequence ID" value="VDM40153.1"/>
    <property type="molecule type" value="Genomic_DNA"/>
</dbReference>